<reference evidence="11 12" key="2">
    <citation type="submission" date="2017-08" db="EMBL/GenBank/DDBJ databases">
        <title>WGS of novel Burkholderia cepaca complex species.</title>
        <authorList>
            <person name="Lipuma J."/>
            <person name="Spilker T."/>
        </authorList>
    </citation>
    <scope>NUCLEOTIDE SEQUENCE [LARGE SCALE GENOMIC DNA]</scope>
    <source>
        <strain evidence="11 12">AU17325</strain>
    </source>
</reference>
<comment type="catalytic activity">
    <reaction evidence="8 9">
        <text>DNA(n) + a 2'-deoxyribonucleoside 5'-triphosphate = DNA(n+1) + diphosphate</text>
        <dbReference type="Rhea" id="RHEA:22508"/>
        <dbReference type="Rhea" id="RHEA-COMP:17339"/>
        <dbReference type="Rhea" id="RHEA-COMP:17340"/>
        <dbReference type="ChEBI" id="CHEBI:33019"/>
        <dbReference type="ChEBI" id="CHEBI:61560"/>
        <dbReference type="ChEBI" id="CHEBI:173112"/>
        <dbReference type="EC" id="2.7.7.7"/>
    </reaction>
</comment>
<evidence type="ECO:0000256" key="7">
    <source>
        <dbReference type="ARBA" id="ARBA00023204"/>
    </source>
</evidence>
<dbReference type="GO" id="GO:0003887">
    <property type="term" value="F:DNA-directed DNA polymerase activity"/>
    <property type="evidence" value="ECO:0007669"/>
    <property type="project" value="UniProtKB-UniRule"/>
</dbReference>
<dbReference type="InterPro" id="IPR004805">
    <property type="entry name" value="DnaE2/DnaE/PolC"/>
</dbReference>
<dbReference type="Pfam" id="PF02811">
    <property type="entry name" value="PHP"/>
    <property type="match status" value="1"/>
</dbReference>
<dbReference type="NCBIfam" id="TIGR00594">
    <property type="entry name" value="polc"/>
    <property type="match status" value="1"/>
</dbReference>
<organism evidence="11 12">
    <name type="scientific">Burkholderia aenigmatica</name>
    <dbReference type="NCBI Taxonomy" id="2015348"/>
    <lineage>
        <taxon>Bacteria</taxon>
        <taxon>Pseudomonadati</taxon>
        <taxon>Pseudomonadota</taxon>
        <taxon>Betaproteobacteria</taxon>
        <taxon>Burkholderiales</taxon>
        <taxon>Burkholderiaceae</taxon>
        <taxon>Burkholderia</taxon>
        <taxon>Burkholderia cepacia complex</taxon>
    </lineage>
</organism>
<keyword evidence="1 9" id="KW-0963">Cytoplasm</keyword>
<evidence type="ECO:0000256" key="5">
    <source>
        <dbReference type="ARBA" id="ARBA00022763"/>
    </source>
</evidence>
<dbReference type="InterPro" id="IPR040982">
    <property type="entry name" value="DNA_pol3_finger"/>
</dbReference>
<name>A0A228HZ18_9BURK</name>
<dbReference type="InterPro" id="IPR003141">
    <property type="entry name" value="Pol/His_phosphatase_N"/>
</dbReference>
<dbReference type="GO" id="GO:0006281">
    <property type="term" value="P:DNA repair"/>
    <property type="evidence" value="ECO:0007669"/>
    <property type="project" value="UniProtKB-UniRule"/>
</dbReference>
<evidence type="ECO:0000256" key="6">
    <source>
        <dbReference type="ARBA" id="ARBA00022932"/>
    </source>
</evidence>
<keyword evidence="7 9" id="KW-0234">DNA repair</keyword>
<dbReference type="Pfam" id="PF14579">
    <property type="entry name" value="HHH_6"/>
    <property type="match status" value="1"/>
</dbReference>
<dbReference type="GO" id="GO:0005737">
    <property type="term" value="C:cytoplasm"/>
    <property type="evidence" value="ECO:0007669"/>
    <property type="project" value="UniProtKB-SubCell"/>
</dbReference>
<dbReference type="PANTHER" id="PTHR32294:SF4">
    <property type="entry name" value="ERROR-PRONE DNA POLYMERASE"/>
    <property type="match status" value="1"/>
</dbReference>
<evidence type="ECO:0000256" key="8">
    <source>
        <dbReference type="ARBA" id="ARBA00049244"/>
    </source>
</evidence>
<dbReference type="Gene3D" id="1.10.150.870">
    <property type="match status" value="1"/>
</dbReference>
<dbReference type="Proteomes" id="UP000214600">
    <property type="component" value="Unassembled WGS sequence"/>
</dbReference>
<gene>
    <name evidence="9" type="primary">dnaE2</name>
    <name evidence="11" type="ORF">CFB84_37640</name>
</gene>
<dbReference type="Pfam" id="PF07733">
    <property type="entry name" value="DNA_pol3_alpha"/>
    <property type="match status" value="1"/>
</dbReference>
<evidence type="ECO:0000313" key="12">
    <source>
        <dbReference type="Proteomes" id="UP000214600"/>
    </source>
</evidence>
<keyword evidence="2 9" id="KW-0808">Transferase</keyword>
<dbReference type="NCBIfam" id="NF004225">
    <property type="entry name" value="PRK05672.1"/>
    <property type="match status" value="1"/>
</dbReference>
<comment type="similarity">
    <text evidence="9">Belongs to the DNA polymerase type-C family. DnaE2 subfamily.</text>
</comment>
<dbReference type="SMART" id="SM00481">
    <property type="entry name" value="POLIIIAc"/>
    <property type="match status" value="1"/>
</dbReference>
<dbReference type="OrthoDB" id="9803237at2"/>
<dbReference type="GO" id="GO:0008408">
    <property type="term" value="F:3'-5' exonuclease activity"/>
    <property type="evidence" value="ECO:0007669"/>
    <property type="project" value="InterPro"/>
</dbReference>
<dbReference type="InterPro" id="IPR011708">
    <property type="entry name" value="DNA_pol3_alpha_NTPase_dom"/>
</dbReference>
<dbReference type="GO" id="GO:0006260">
    <property type="term" value="P:DNA replication"/>
    <property type="evidence" value="ECO:0007669"/>
    <property type="project" value="UniProtKB-KW"/>
</dbReference>
<dbReference type="EC" id="2.7.7.7" evidence="9"/>
<reference evidence="12" key="1">
    <citation type="submission" date="2017-06" db="EMBL/GenBank/DDBJ databases">
        <authorList>
            <person name="LiPuma J."/>
            <person name="Spilker T."/>
        </authorList>
    </citation>
    <scope>NUCLEOTIDE SEQUENCE [LARGE SCALE GENOMIC DNA]</scope>
    <source>
        <strain evidence="12">AU17325</strain>
    </source>
</reference>
<dbReference type="Pfam" id="PF17657">
    <property type="entry name" value="DNA_pol3_finger"/>
    <property type="match status" value="1"/>
</dbReference>
<evidence type="ECO:0000256" key="4">
    <source>
        <dbReference type="ARBA" id="ARBA00022705"/>
    </source>
</evidence>
<evidence type="ECO:0000256" key="3">
    <source>
        <dbReference type="ARBA" id="ARBA00022695"/>
    </source>
</evidence>
<comment type="subcellular location">
    <subcellularLocation>
        <location evidence="9">Cytoplasm</location>
    </subcellularLocation>
</comment>
<keyword evidence="6 9" id="KW-0239">DNA-directed DNA polymerase</keyword>
<dbReference type="InterPro" id="IPR004013">
    <property type="entry name" value="PHP_dom"/>
</dbReference>
<evidence type="ECO:0000256" key="1">
    <source>
        <dbReference type="ARBA" id="ARBA00022490"/>
    </source>
</evidence>
<keyword evidence="5 9" id="KW-0227">DNA damage</keyword>
<dbReference type="InterPro" id="IPR016195">
    <property type="entry name" value="Pol/histidinol_Pase-like"/>
</dbReference>
<proteinExistence type="inferred from homology"/>
<sequence length="1049" mass="116473">MDGANYGALPAYAELQVASDFSFLHGASRAEEYVARAGQLGYSAIAITDECSLAGIVRAHVEAKAAGVPLIIGSHFRLTAADGSPALAFTALAMNRDGYGNLCEFISLGRMRSKKGTYRLAPLDLEHPEAPHAHLRALPDCIAILSPDFPANEQRLDAQVEWFARVFGDRAWVALTLHARAMDDIHRGVVERVAARHGVPVVATSWPLMHVRSRKPLQDVLTGIRVGRPVSECGYELAPNAERHLRSRLRLANLYPAGALEETVRVARRCTFSLDDLKYEYPDELVPAGTDPATYLRDQTYIGARRRFPAGIPVAVQAQIEHELQLITDLNYEAYFLTVYDIVQFAREQGILCQGRGSAANSSVCYCLGVTEVDPSRQSMLFERFISKERNEPPDIDVDFEHQRREEVMQYIYRKYGRDRAALTAAVTTYRPRSALREAGKALGVDPAIVDRVAKQHHWFDSRADLLQRFAEAGLDPEAPLNQQWAAFAVQLLGYPRHLSQHSGGFVISRGKLTRLVPVENAAMENRSIVQFDKDDLEALGILKIDVLALGMLSMVRRALDMISEKRGETFELQDIPAEDTATYDMLCEGDSMGVFQVESRAQMSMLPRLRPRCFYDLVIEVAIVRPGPVQGGMVHPFLRRRQGLEPVTFPSEGMEKALKRTLGVPIFQEQVMQVAMLAAGFSAGEADQLRRAMAAWKRKGGLEPYHDRLVSGMLARGYDREFAESIFAQIKGFGEYGFPESHAASFALLVYSSAWLRRHEPAVFLAALLNSQPMGFYTPSQLLQDAKRRGVQVLPIDVNVSTWDSAIEGPTTSAPVRLGFSLMNGMREDTAGRIELARAVRPFVDVADLARRAQLDRHDLQVLARANALRSLAGDNRRAALWLAAAAVPDRDLLRGTGRDDAVPELPPASEGKEIVTDYRAMGFTLGRHPLALLRERLNMDRLKSAEQLAMLRNGQFARACGIVTVRQRPGTANGVLFMTLEDETGQVNVILWSSLLEQYRKEALGAHLLAVYGVWQVEGQVRHLIASKLVDRTELLGALPTTSREFC</sequence>
<dbReference type="RefSeq" id="WP_059888877.1">
    <property type="nucleotide sequence ID" value="NZ_CP091649.1"/>
</dbReference>
<dbReference type="AlphaFoldDB" id="A0A228HZ18"/>
<dbReference type="EMBL" id="NKFA01000029">
    <property type="protein sequence ID" value="OXI35397.1"/>
    <property type="molecule type" value="Genomic_DNA"/>
</dbReference>
<dbReference type="CDD" id="cd04485">
    <property type="entry name" value="DnaE_OBF"/>
    <property type="match status" value="1"/>
</dbReference>
<evidence type="ECO:0000259" key="10">
    <source>
        <dbReference type="SMART" id="SM00481"/>
    </source>
</evidence>
<dbReference type="HAMAP" id="MF_01902">
    <property type="entry name" value="DNApol_error_prone"/>
    <property type="match status" value="1"/>
</dbReference>
<keyword evidence="4 9" id="KW-0235">DNA replication</keyword>
<accession>A0A228HZ18</accession>
<dbReference type="SUPFAM" id="SSF89550">
    <property type="entry name" value="PHP domain-like"/>
    <property type="match status" value="1"/>
</dbReference>
<protein>
    <recommendedName>
        <fullName evidence="9">Error-prone DNA polymerase</fullName>
        <ecNumber evidence="9">2.7.7.7</ecNumber>
    </recommendedName>
</protein>
<dbReference type="PANTHER" id="PTHR32294">
    <property type="entry name" value="DNA POLYMERASE III SUBUNIT ALPHA"/>
    <property type="match status" value="1"/>
</dbReference>
<evidence type="ECO:0000256" key="9">
    <source>
        <dbReference type="HAMAP-Rule" id="MF_01902"/>
    </source>
</evidence>
<dbReference type="InterPro" id="IPR029460">
    <property type="entry name" value="DNAPol_HHH"/>
</dbReference>
<dbReference type="CDD" id="cd07434">
    <property type="entry name" value="PHP_PolIIIA_DnaE2"/>
    <property type="match status" value="1"/>
</dbReference>
<evidence type="ECO:0000256" key="2">
    <source>
        <dbReference type="ARBA" id="ARBA00022679"/>
    </source>
</evidence>
<dbReference type="Gene3D" id="3.20.20.140">
    <property type="entry name" value="Metal-dependent hydrolases"/>
    <property type="match status" value="1"/>
</dbReference>
<comment type="caution">
    <text evidence="11">The sequence shown here is derived from an EMBL/GenBank/DDBJ whole genome shotgun (WGS) entry which is preliminary data.</text>
</comment>
<keyword evidence="3 9" id="KW-0548">Nucleotidyltransferase</keyword>
<feature type="domain" description="Polymerase/histidinol phosphatase N-terminal" evidence="10">
    <location>
        <begin position="13"/>
        <end position="80"/>
    </location>
</feature>
<evidence type="ECO:0000313" key="11">
    <source>
        <dbReference type="EMBL" id="OXI35397.1"/>
    </source>
</evidence>
<comment type="function">
    <text evidence="9">DNA polymerase involved in damage-induced mutagenesis and translesion synthesis (TLS). It is not the major replicative DNA polymerase.</text>
</comment>
<dbReference type="InterPro" id="IPR023073">
    <property type="entry name" value="DnaE2"/>
</dbReference>